<evidence type="ECO:0000313" key="7">
    <source>
        <dbReference type="EMBL" id="SEW13503.1"/>
    </source>
</evidence>
<dbReference type="InterPro" id="IPR050131">
    <property type="entry name" value="Peptidase_S8_subtilisin-like"/>
</dbReference>
<dbReference type="EMBL" id="FOIZ01000001">
    <property type="protein sequence ID" value="SEW13503.1"/>
    <property type="molecule type" value="Genomic_DNA"/>
</dbReference>
<evidence type="ECO:0000313" key="8">
    <source>
        <dbReference type="Proteomes" id="UP000199167"/>
    </source>
</evidence>
<dbReference type="PROSITE" id="PS51892">
    <property type="entry name" value="SUBTILASE"/>
    <property type="match status" value="1"/>
</dbReference>
<dbReference type="RefSeq" id="WP_089991521.1">
    <property type="nucleotide sequence ID" value="NZ_FOIZ01000001.1"/>
</dbReference>
<dbReference type="InterPro" id="IPR015500">
    <property type="entry name" value="Peptidase_S8_subtilisin-rel"/>
</dbReference>
<evidence type="ECO:0000259" key="6">
    <source>
        <dbReference type="Pfam" id="PF00082"/>
    </source>
</evidence>
<dbReference type="OrthoDB" id="9790784at2"/>
<dbReference type="PRINTS" id="PR00723">
    <property type="entry name" value="SUBTILISIN"/>
</dbReference>
<dbReference type="InterPro" id="IPR023828">
    <property type="entry name" value="Peptidase_S8_Ser-AS"/>
</dbReference>
<comment type="similarity">
    <text evidence="1 5">Belongs to the peptidase S8 family.</text>
</comment>
<dbReference type="InterPro" id="IPR000209">
    <property type="entry name" value="Peptidase_S8/S53_dom"/>
</dbReference>
<dbReference type="GO" id="GO:0004252">
    <property type="term" value="F:serine-type endopeptidase activity"/>
    <property type="evidence" value="ECO:0007669"/>
    <property type="project" value="InterPro"/>
</dbReference>
<dbReference type="InterPro" id="IPR034073">
    <property type="entry name" value="Subtilisin_DY-like_dom"/>
</dbReference>
<comment type="caution">
    <text evidence="5">Lacks conserved residue(s) required for the propagation of feature annotation.</text>
</comment>
<dbReference type="SUPFAM" id="SSF52743">
    <property type="entry name" value="Subtilisin-like"/>
    <property type="match status" value="1"/>
</dbReference>
<evidence type="ECO:0000256" key="1">
    <source>
        <dbReference type="ARBA" id="ARBA00011073"/>
    </source>
</evidence>
<keyword evidence="4" id="KW-0720">Serine protease</keyword>
<dbReference type="CDD" id="cd04843">
    <property type="entry name" value="Peptidases_S8_11"/>
    <property type="match status" value="1"/>
</dbReference>
<reference evidence="7 8" key="1">
    <citation type="submission" date="2016-10" db="EMBL/GenBank/DDBJ databases">
        <authorList>
            <person name="de Groot N.N."/>
        </authorList>
    </citation>
    <scope>NUCLEOTIDE SEQUENCE [LARGE SCALE GENOMIC DNA]</scope>
    <source>
        <strain evidence="7 8">DSM 17925</strain>
    </source>
</reference>
<feature type="domain" description="Peptidase S8/S53" evidence="6">
    <location>
        <begin position="183"/>
        <end position="422"/>
    </location>
</feature>
<gene>
    <name evidence="7" type="ORF">SAMN04488515_1221</name>
</gene>
<dbReference type="Proteomes" id="UP000199167">
    <property type="component" value="Unassembled WGS sequence"/>
</dbReference>
<dbReference type="STRING" id="364200.SAMN04488515_1221"/>
<keyword evidence="2 7" id="KW-0645">Protease</keyword>
<dbReference type="AlphaFoldDB" id="A0A1I0PGC8"/>
<evidence type="ECO:0000256" key="3">
    <source>
        <dbReference type="ARBA" id="ARBA00022801"/>
    </source>
</evidence>
<evidence type="ECO:0000256" key="2">
    <source>
        <dbReference type="ARBA" id="ARBA00022670"/>
    </source>
</evidence>
<keyword evidence="8" id="KW-1185">Reference proteome</keyword>
<dbReference type="GO" id="GO:0006508">
    <property type="term" value="P:proteolysis"/>
    <property type="evidence" value="ECO:0007669"/>
    <property type="project" value="UniProtKB-KW"/>
</dbReference>
<accession>A0A1I0PGC8</accession>
<dbReference type="PANTHER" id="PTHR43806">
    <property type="entry name" value="PEPTIDASE S8"/>
    <property type="match status" value="1"/>
</dbReference>
<dbReference type="Gene3D" id="3.40.50.200">
    <property type="entry name" value="Peptidase S8/S53 domain"/>
    <property type="match status" value="1"/>
</dbReference>
<protein>
    <submittedName>
        <fullName evidence="7">Serine protease, subtilisin family</fullName>
    </submittedName>
</protein>
<dbReference type="Pfam" id="PF00082">
    <property type="entry name" value="Peptidase_S8"/>
    <property type="match status" value="1"/>
</dbReference>
<name>A0A1I0PGC8_9RHOB</name>
<organism evidence="7 8">
    <name type="scientific">Cognatiyoonia koreensis</name>
    <dbReference type="NCBI Taxonomy" id="364200"/>
    <lineage>
        <taxon>Bacteria</taxon>
        <taxon>Pseudomonadati</taxon>
        <taxon>Pseudomonadota</taxon>
        <taxon>Alphaproteobacteria</taxon>
        <taxon>Rhodobacterales</taxon>
        <taxon>Paracoccaceae</taxon>
        <taxon>Cognatiyoonia</taxon>
    </lineage>
</organism>
<proteinExistence type="inferred from homology"/>
<sequence>MPETHNVHPPRVILRMDDEIVTKTQKNPAKVLAEAHPARWRAFTNNYGEVRLTRSLQKIKPGKIREMQKIATARDPMYKPANFEAFFDVTVEKVENLEKMAEALRGWPGVRSVDIEIIGPDPLVNQGDDPRFPNQGYLAAAPNGINAPFAWALPGGDGAGQNWIDIERGWTLDHEDLVGNAPTLIHGNVRDGSRDHGTKVLGVVSAVDNTIGCVGIAPKINSVQVASYFGSTIPDAVLTAADALSFGDTMLLEIQTTAQFTPGGLPTYGPTEVIDLNFEAIRLASAMGIIVVAAGGNGTDNGGLPALNLDTYTKGGLQILNPASPDFRDSGAIIVAAATSAAPHTRMSWSTFGARIDCYGWGQNVNTTASNSSGATDLYSTSFGGTSSASPIVTGAALCVQGVYEAQNGFRLSPGQMRRILSDPTINTPPAATETTAMGVLPDLASILGGQLQLTPDVYLRDFVGDLGEPHTGSISASPDIIVRNAAVANPQAAFGEGSGTEMLNNLGHTVTSGQDNFIYVRAQNQGSAAATGASTAIFWSPVSTMLTPDLWNPVGTIPMPDIPTGEVLTCADALTWPAAQIPGEGHYCFIGLLDHPLDPAPVLADFEEWDNFRTFIRNNNNATWRNFNVVDVDPSSPSVDPMPFLVNGWLDRPLPMRVEMQVKMPRKAELLLELPLRFLRDMKADLNIVDVDQRKGLVLAKLPNSGRLLLGIGDIPAKERYQMKLSVKLPKGAKGRIGQVMVRQLFKGEEEVGRVTWSFQDAAIRKELDDKVAKRG</sequence>
<dbReference type="PANTHER" id="PTHR43806:SF11">
    <property type="entry name" value="CEREVISIN-RELATED"/>
    <property type="match status" value="1"/>
</dbReference>
<dbReference type="InterPro" id="IPR036852">
    <property type="entry name" value="Peptidase_S8/S53_dom_sf"/>
</dbReference>
<dbReference type="PROSITE" id="PS00138">
    <property type="entry name" value="SUBTILASE_SER"/>
    <property type="match status" value="1"/>
</dbReference>
<keyword evidence="3" id="KW-0378">Hydrolase</keyword>
<evidence type="ECO:0000256" key="5">
    <source>
        <dbReference type="PROSITE-ProRule" id="PRU01240"/>
    </source>
</evidence>
<evidence type="ECO:0000256" key="4">
    <source>
        <dbReference type="ARBA" id="ARBA00022825"/>
    </source>
</evidence>